<evidence type="ECO:0000313" key="3">
    <source>
        <dbReference type="EMBL" id="RCN33336.1"/>
    </source>
</evidence>
<feature type="domain" description="Alpha-ketoglutarate-dependent dioxygenase AlkB-like" evidence="2">
    <location>
        <begin position="31"/>
        <end position="227"/>
    </location>
</feature>
<reference evidence="4 5" key="1">
    <citation type="submission" date="2014-10" db="EMBL/GenBank/DDBJ databases">
        <title>Draft genome of the hookworm Ancylostoma caninum.</title>
        <authorList>
            <person name="Mitreva M."/>
        </authorList>
    </citation>
    <scope>NUCLEOTIDE SEQUENCE [LARGE SCALE GENOMIC DNA]</scope>
    <source>
        <strain evidence="4 5">Baltimore</strain>
    </source>
</reference>
<dbReference type="InterPro" id="IPR037151">
    <property type="entry name" value="AlkB-like_sf"/>
</dbReference>
<dbReference type="Gene3D" id="2.60.120.590">
    <property type="entry name" value="Alpha-ketoglutarate-dependent dioxygenase AlkB-like"/>
    <property type="match status" value="1"/>
</dbReference>
<dbReference type="EMBL" id="JOJR01000836">
    <property type="protein sequence ID" value="RCN34002.1"/>
    <property type="molecule type" value="Genomic_DNA"/>
</dbReference>
<dbReference type="InterPro" id="IPR032870">
    <property type="entry name" value="ALKBH7-like"/>
</dbReference>
<dbReference type="STRING" id="29170.A0A368FPL3"/>
<dbReference type="PANTHER" id="PTHR21052:SF0">
    <property type="entry name" value="ALPHA-KETOGLUTARATE-DEPENDENT DIOXYGENASE ALKB HOMOLOG 7, MITOCHONDRIAL"/>
    <property type="match status" value="1"/>
</dbReference>
<accession>A0A368FPL3</accession>
<dbReference type="Proteomes" id="UP000252519">
    <property type="component" value="Unassembled WGS sequence"/>
</dbReference>
<dbReference type="GO" id="GO:0005759">
    <property type="term" value="C:mitochondrial matrix"/>
    <property type="evidence" value="ECO:0007669"/>
    <property type="project" value="TreeGrafter"/>
</dbReference>
<evidence type="ECO:0000313" key="4">
    <source>
        <dbReference type="EMBL" id="RCN34002.1"/>
    </source>
</evidence>
<sequence length="250" mass="29233">MRISSRLFSALVHFHNPTLWPNELKTAVAAGCRVTPSFITEEEENELLREVEPHMKRLRYEKSHWDDAIHLYREREQRKWSPANEKVIQRIRMLQLERLPMKCAPEMCVIAAHDLRETSFPPGAEHLSYVHILDLHKDGVIKPHIDSIRYCGDVITGVCLLSDAVMRLRHKDRKDELIVDLMLPRRCLYRMGEEGRYEFTHEVLSNEESIFNGKKVEKTRRISIICRDLPHPENQAEAAAIRMRPIPEAA</sequence>
<evidence type="ECO:0000259" key="2">
    <source>
        <dbReference type="Pfam" id="PF13532"/>
    </source>
</evidence>
<evidence type="ECO:0000256" key="1">
    <source>
        <dbReference type="ARBA" id="ARBA00001954"/>
    </source>
</evidence>
<dbReference type="Pfam" id="PF13532">
    <property type="entry name" value="2OG-FeII_Oxy_2"/>
    <property type="match status" value="1"/>
</dbReference>
<dbReference type="GO" id="GO:0006631">
    <property type="term" value="P:fatty acid metabolic process"/>
    <property type="evidence" value="ECO:0007669"/>
    <property type="project" value="TreeGrafter"/>
</dbReference>
<proteinExistence type="predicted"/>
<dbReference type="EMBL" id="JOJR01000937">
    <property type="protein sequence ID" value="RCN33336.1"/>
    <property type="molecule type" value="Genomic_DNA"/>
</dbReference>
<comment type="caution">
    <text evidence="4">The sequence shown here is derived from an EMBL/GenBank/DDBJ whole genome shotgun (WGS) entry which is preliminary data.</text>
</comment>
<organism evidence="4 5">
    <name type="scientific">Ancylostoma caninum</name>
    <name type="common">Dog hookworm</name>
    <dbReference type="NCBI Taxonomy" id="29170"/>
    <lineage>
        <taxon>Eukaryota</taxon>
        <taxon>Metazoa</taxon>
        <taxon>Ecdysozoa</taxon>
        <taxon>Nematoda</taxon>
        <taxon>Chromadorea</taxon>
        <taxon>Rhabditida</taxon>
        <taxon>Rhabditina</taxon>
        <taxon>Rhabditomorpha</taxon>
        <taxon>Strongyloidea</taxon>
        <taxon>Ancylostomatidae</taxon>
        <taxon>Ancylostomatinae</taxon>
        <taxon>Ancylostoma</taxon>
    </lineage>
</organism>
<evidence type="ECO:0000313" key="5">
    <source>
        <dbReference type="Proteomes" id="UP000252519"/>
    </source>
</evidence>
<dbReference type="PANTHER" id="PTHR21052">
    <property type="entry name" value="SPERMATOGENESIS ASSOCIATED 11-RELATED"/>
    <property type="match status" value="1"/>
</dbReference>
<name>A0A368FPL3_ANCCA</name>
<dbReference type="AlphaFoldDB" id="A0A368FPL3"/>
<dbReference type="OrthoDB" id="28127at2759"/>
<keyword evidence="5" id="KW-1185">Reference proteome</keyword>
<dbReference type="SUPFAM" id="SSF51197">
    <property type="entry name" value="Clavaminate synthase-like"/>
    <property type="match status" value="1"/>
</dbReference>
<comment type="cofactor">
    <cofactor evidence="1">
        <name>Fe(2+)</name>
        <dbReference type="ChEBI" id="CHEBI:29033"/>
    </cofactor>
</comment>
<protein>
    <recommendedName>
        <fullName evidence="2">Alpha-ketoglutarate-dependent dioxygenase AlkB-like domain-containing protein</fullName>
    </recommendedName>
</protein>
<gene>
    <name evidence="4" type="ORF">ANCCAN_20160</name>
    <name evidence="3" type="ORF">ANCCAN_20831</name>
</gene>
<dbReference type="InterPro" id="IPR027450">
    <property type="entry name" value="AlkB-like"/>
</dbReference>
<dbReference type="GO" id="GO:0006974">
    <property type="term" value="P:DNA damage response"/>
    <property type="evidence" value="ECO:0007669"/>
    <property type="project" value="InterPro"/>
</dbReference>